<dbReference type="HOGENOM" id="CLU_2337264_0_0_1"/>
<dbReference type="Gramene" id="OPUNC05G12550.1">
    <property type="protein sequence ID" value="OPUNC05G12550.1"/>
    <property type="gene ID" value="OPUNC05G12550"/>
</dbReference>
<protein>
    <submittedName>
        <fullName evidence="1">Uncharacterized protein</fullName>
    </submittedName>
</protein>
<name>A0A0E0L1W0_ORYPU</name>
<sequence>MAPMNKGKRPVVGSSLAAMATAGNQRNPFALGGSAEYPTDDRERDLLLVKFLQSTDAAIAFYLQVNDGLSWIADFVSLDSGRSLQWLMSALEIQCVRG</sequence>
<dbReference type="AlphaFoldDB" id="A0A0E0L1W0"/>
<keyword evidence="2" id="KW-1185">Reference proteome</keyword>
<dbReference type="Proteomes" id="UP000026962">
    <property type="component" value="Chromosome 5"/>
</dbReference>
<organism evidence="1">
    <name type="scientific">Oryza punctata</name>
    <name type="common">Red rice</name>
    <dbReference type="NCBI Taxonomy" id="4537"/>
    <lineage>
        <taxon>Eukaryota</taxon>
        <taxon>Viridiplantae</taxon>
        <taxon>Streptophyta</taxon>
        <taxon>Embryophyta</taxon>
        <taxon>Tracheophyta</taxon>
        <taxon>Spermatophyta</taxon>
        <taxon>Magnoliopsida</taxon>
        <taxon>Liliopsida</taxon>
        <taxon>Poales</taxon>
        <taxon>Poaceae</taxon>
        <taxon>BOP clade</taxon>
        <taxon>Oryzoideae</taxon>
        <taxon>Oryzeae</taxon>
        <taxon>Oryzinae</taxon>
        <taxon>Oryza</taxon>
    </lineage>
</organism>
<reference evidence="1" key="2">
    <citation type="submission" date="2018-05" db="EMBL/GenBank/DDBJ databases">
        <title>OpunRS2 (Oryza punctata Reference Sequence Version 2).</title>
        <authorList>
            <person name="Zhang J."/>
            <person name="Kudrna D."/>
            <person name="Lee S."/>
            <person name="Talag J."/>
            <person name="Welchert J."/>
            <person name="Wing R.A."/>
        </authorList>
    </citation>
    <scope>NUCLEOTIDE SEQUENCE [LARGE SCALE GENOMIC DNA]</scope>
</reference>
<reference evidence="1" key="1">
    <citation type="submission" date="2015-04" db="UniProtKB">
        <authorList>
            <consortium name="EnsemblPlants"/>
        </authorList>
    </citation>
    <scope>IDENTIFICATION</scope>
</reference>
<dbReference type="OMA" id="ALEIQCV"/>
<evidence type="ECO:0000313" key="1">
    <source>
        <dbReference type="EnsemblPlants" id="OPUNC05G12550.1"/>
    </source>
</evidence>
<dbReference type="EnsemblPlants" id="OPUNC05G12550.1">
    <property type="protein sequence ID" value="OPUNC05G12550.1"/>
    <property type="gene ID" value="OPUNC05G12550"/>
</dbReference>
<evidence type="ECO:0000313" key="2">
    <source>
        <dbReference type="Proteomes" id="UP000026962"/>
    </source>
</evidence>
<accession>A0A0E0L1W0</accession>
<proteinExistence type="predicted"/>